<evidence type="ECO:0000256" key="1">
    <source>
        <dbReference type="SAM" id="SignalP"/>
    </source>
</evidence>
<accession>Q6SFP1</accession>
<reference evidence="2" key="2">
    <citation type="submission" date="2003-12" db="EMBL/GenBank/DDBJ databases">
        <title>Monterey Bay Coastal Ocean Microbial Observatory environmental clone sequencing.</title>
        <authorList>
            <person name="DeLong E.F."/>
        </authorList>
    </citation>
    <scope>NUCLEOTIDE SEQUENCE</scope>
</reference>
<feature type="chain" id="PRO_5004279842" description="Lipoprotein" evidence="1">
    <location>
        <begin position="20"/>
        <end position="97"/>
    </location>
</feature>
<keyword evidence="1" id="KW-0732">Signal</keyword>
<evidence type="ECO:0000313" key="2">
    <source>
        <dbReference type="EMBL" id="AAR38171.1"/>
    </source>
</evidence>
<sequence length="97" mass="10957">MKKISLFLLALLLVVTSKASSLETKLSPQGSDKYNFTIKGDAKTSEKKLRDDFQKKVNEVCGTRFEIINIKTDYINKEGSKNNVLEGTFKCFVNSQM</sequence>
<dbReference type="EMBL" id="AY458647">
    <property type="protein sequence ID" value="AAR38171.1"/>
    <property type="molecule type" value="Genomic_DNA"/>
</dbReference>
<name>Q6SFP1_9BACT</name>
<organism evidence="2">
    <name type="scientific">uncultured marine bacterium 580</name>
    <dbReference type="NCBI Taxonomy" id="257400"/>
    <lineage>
        <taxon>Bacteria</taxon>
        <taxon>environmental samples</taxon>
    </lineage>
</organism>
<proteinExistence type="predicted"/>
<gene>
    <name evidence="2" type="ORF">MBMO_EBAC000-36A07.16</name>
</gene>
<feature type="signal peptide" evidence="1">
    <location>
        <begin position="1"/>
        <end position="19"/>
    </location>
</feature>
<evidence type="ECO:0008006" key="3">
    <source>
        <dbReference type="Google" id="ProtNLM"/>
    </source>
</evidence>
<protein>
    <recommendedName>
        <fullName evidence="3">Lipoprotein</fullName>
    </recommendedName>
</protein>
<reference evidence="2" key="1">
    <citation type="submission" date="2003-11" db="EMBL/GenBank/DDBJ databases">
        <authorList>
            <person name="Heidelberg J.F."/>
            <person name="Eisen J.A."/>
            <person name="Nelson W.C."/>
            <person name="DeLong E.F."/>
        </authorList>
    </citation>
    <scope>NUCLEOTIDE SEQUENCE</scope>
</reference>
<dbReference type="AlphaFoldDB" id="Q6SFP1"/>